<evidence type="ECO:0000256" key="1">
    <source>
        <dbReference type="SAM" id="MobiDB-lite"/>
    </source>
</evidence>
<evidence type="ECO:0000313" key="3">
    <source>
        <dbReference type="Proteomes" id="UP001458880"/>
    </source>
</evidence>
<reference evidence="2 3" key="1">
    <citation type="journal article" date="2024" name="BMC Genomics">
        <title>De novo assembly and annotation of Popillia japonica's genome with initial clues to its potential as an invasive pest.</title>
        <authorList>
            <person name="Cucini C."/>
            <person name="Boschi S."/>
            <person name="Funari R."/>
            <person name="Cardaioli E."/>
            <person name="Iannotti N."/>
            <person name="Marturano G."/>
            <person name="Paoli F."/>
            <person name="Bruttini M."/>
            <person name="Carapelli A."/>
            <person name="Frati F."/>
            <person name="Nardi F."/>
        </authorList>
    </citation>
    <scope>NUCLEOTIDE SEQUENCE [LARGE SCALE GENOMIC DNA]</scope>
    <source>
        <strain evidence="2">DMR45628</strain>
    </source>
</reference>
<accession>A0AAW1IEQ1</accession>
<feature type="region of interest" description="Disordered" evidence="1">
    <location>
        <begin position="46"/>
        <end position="89"/>
    </location>
</feature>
<proteinExistence type="predicted"/>
<dbReference type="EMBL" id="JASPKY010000610">
    <property type="protein sequence ID" value="KAK9688031.1"/>
    <property type="molecule type" value="Genomic_DNA"/>
</dbReference>
<protein>
    <submittedName>
        <fullName evidence="2">Uncharacterized protein</fullName>
    </submittedName>
</protein>
<name>A0AAW1IEQ1_POPJA</name>
<organism evidence="2 3">
    <name type="scientific">Popillia japonica</name>
    <name type="common">Japanese beetle</name>
    <dbReference type="NCBI Taxonomy" id="7064"/>
    <lineage>
        <taxon>Eukaryota</taxon>
        <taxon>Metazoa</taxon>
        <taxon>Ecdysozoa</taxon>
        <taxon>Arthropoda</taxon>
        <taxon>Hexapoda</taxon>
        <taxon>Insecta</taxon>
        <taxon>Pterygota</taxon>
        <taxon>Neoptera</taxon>
        <taxon>Endopterygota</taxon>
        <taxon>Coleoptera</taxon>
        <taxon>Polyphaga</taxon>
        <taxon>Scarabaeiformia</taxon>
        <taxon>Scarabaeidae</taxon>
        <taxon>Rutelinae</taxon>
        <taxon>Popillia</taxon>
    </lineage>
</organism>
<comment type="caution">
    <text evidence="2">The sequence shown here is derived from an EMBL/GenBank/DDBJ whole genome shotgun (WGS) entry which is preliminary data.</text>
</comment>
<dbReference type="Proteomes" id="UP001458880">
    <property type="component" value="Unassembled WGS sequence"/>
</dbReference>
<gene>
    <name evidence="2" type="ORF">QE152_g35847</name>
</gene>
<evidence type="ECO:0000313" key="2">
    <source>
        <dbReference type="EMBL" id="KAK9688031.1"/>
    </source>
</evidence>
<sequence>MCCILLPERCEKRKFGKEEIPPQHKSETCALITVVSELIDPDSTIAVRAPKGGTNAATAGRRRRRNGTGTVTRSPPRKGSTAEDRTPQIRSVSNYVTKIKKKETITGNYDTLSF</sequence>
<dbReference type="AlphaFoldDB" id="A0AAW1IEQ1"/>
<keyword evidence="3" id="KW-1185">Reference proteome</keyword>